<sequence>MSDRTGRDTPQVDDAGLRRRSAMHAALGEPVRLALVDRLALADASPGELGGELGLPTNLLAHHLRVLEEAGLIRRRRSDGDRRRSYVQLVTDDPLVASLAAALPTSARIGEEVSRVVFVCTRNTARSQLAAAAWARRSQVPVASAGTHPADRVHPRAVRTARRHGLSLEATGTRHVSQVARPGDLLVAVCDNAYEEFTVRPATDAQPGPVQADRDWLHWSVPDPVPADSDQAFEDAYQQITGRVDRLALALDPGALSA</sequence>
<evidence type="ECO:0000259" key="2">
    <source>
        <dbReference type="PROSITE" id="PS50987"/>
    </source>
</evidence>
<keyword evidence="1" id="KW-0059">Arsenical resistance</keyword>
<keyword evidence="4" id="KW-1185">Reference proteome</keyword>
<dbReference type="SMART" id="SM00226">
    <property type="entry name" value="LMWPc"/>
    <property type="match status" value="1"/>
</dbReference>
<dbReference type="RefSeq" id="WP_344648749.1">
    <property type="nucleotide sequence ID" value="NZ_BAAAGX010000009.1"/>
</dbReference>
<name>A0ABN0U323_9ACTN</name>
<dbReference type="PANTHER" id="PTHR43428:SF1">
    <property type="entry name" value="ARSENATE REDUCTASE"/>
    <property type="match status" value="1"/>
</dbReference>
<evidence type="ECO:0000313" key="4">
    <source>
        <dbReference type="Proteomes" id="UP001500967"/>
    </source>
</evidence>
<dbReference type="SUPFAM" id="SSF46785">
    <property type="entry name" value="Winged helix' DNA-binding domain"/>
    <property type="match status" value="1"/>
</dbReference>
<dbReference type="InterPro" id="IPR036390">
    <property type="entry name" value="WH_DNA-bd_sf"/>
</dbReference>
<dbReference type="CDD" id="cd00090">
    <property type="entry name" value="HTH_ARSR"/>
    <property type="match status" value="1"/>
</dbReference>
<dbReference type="EMBL" id="BAAAGX010000009">
    <property type="protein sequence ID" value="GAA0237047.1"/>
    <property type="molecule type" value="Genomic_DNA"/>
</dbReference>
<feature type="domain" description="HTH arsR-type" evidence="2">
    <location>
        <begin position="12"/>
        <end position="106"/>
    </location>
</feature>
<dbReference type="Pfam" id="PF01451">
    <property type="entry name" value="LMWPc"/>
    <property type="match status" value="1"/>
</dbReference>
<dbReference type="Gene3D" id="1.10.10.10">
    <property type="entry name" value="Winged helix-like DNA-binding domain superfamily/Winged helix DNA-binding domain"/>
    <property type="match status" value="1"/>
</dbReference>
<dbReference type="SUPFAM" id="SSF52788">
    <property type="entry name" value="Phosphotyrosine protein phosphatases I"/>
    <property type="match status" value="1"/>
</dbReference>
<organism evidence="3 4">
    <name type="scientific">Cryptosporangium japonicum</name>
    <dbReference type="NCBI Taxonomy" id="80872"/>
    <lineage>
        <taxon>Bacteria</taxon>
        <taxon>Bacillati</taxon>
        <taxon>Actinomycetota</taxon>
        <taxon>Actinomycetes</taxon>
        <taxon>Cryptosporangiales</taxon>
        <taxon>Cryptosporangiaceae</taxon>
        <taxon>Cryptosporangium</taxon>
    </lineage>
</organism>
<evidence type="ECO:0000256" key="1">
    <source>
        <dbReference type="ARBA" id="ARBA00022849"/>
    </source>
</evidence>
<dbReference type="InterPro" id="IPR023485">
    <property type="entry name" value="Ptyr_pPase"/>
</dbReference>
<reference evidence="3 4" key="1">
    <citation type="journal article" date="2019" name="Int. J. Syst. Evol. Microbiol.">
        <title>The Global Catalogue of Microorganisms (GCM) 10K type strain sequencing project: providing services to taxonomists for standard genome sequencing and annotation.</title>
        <authorList>
            <consortium name="The Broad Institute Genomics Platform"/>
            <consortium name="The Broad Institute Genome Sequencing Center for Infectious Disease"/>
            <person name="Wu L."/>
            <person name="Ma J."/>
        </authorList>
    </citation>
    <scope>NUCLEOTIDE SEQUENCE [LARGE SCALE GENOMIC DNA]</scope>
    <source>
        <strain evidence="3 4">JCM 10425</strain>
    </source>
</reference>
<dbReference type="InterPro" id="IPR036196">
    <property type="entry name" value="Ptyr_pPase_sf"/>
</dbReference>
<accession>A0ABN0U323</accession>
<dbReference type="Pfam" id="PF12840">
    <property type="entry name" value="HTH_20"/>
    <property type="match status" value="1"/>
</dbReference>
<evidence type="ECO:0000313" key="3">
    <source>
        <dbReference type="EMBL" id="GAA0237047.1"/>
    </source>
</evidence>
<dbReference type="InterPro" id="IPR011991">
    <property type="entry name" value="ArsR-like_HTH"/>
</dbReference>
<dbReference type="InterPro" id="IPR036388">
    <property type="entry name" value="WH-like_DNA-bd_sf"/>
</dbReference>
<dbReference type="Gene3D" id="3.40.50.2300">
    <property type="match status" value="1"/>
</dbReference>
<dbReference type="PROSITE" id="PS50987">
    <property type="entry name" value="HTH_ARSR_2"/>
    <property type="match status" value="1"/>
</dbReference>
<proteinExistence type="predicted"/>
<dbReference type="SMART" id="SM00418">
    <property type="entry name" value="HTH_ARSR"/>
    <property type="match status" value="1"/>
</dbReference>
<dbReference type="PANTHER" id="PTHR43428">
    <property type="entry name" value="ARSENATE REDUCTASE"/>
    <property type="match status" value="1"/>
</dbReference>
<protein>
    <submittedName>
        <fullName evidence="3">Helix-turn-helix domain-containing protein</fullName>
    </submittedName>
</protein>
<dbReference type="InterPro" id="IPR001845">
    <property type="entry name" value="HTH_ArsR_DNA-bd_dom"/>
</dbReference>
<dbReference type="Proteomes" id="UP001500967">
    <property type="component" value="Unassembled WGS sequence"/>
</dbReference>
<comment type="caution">
    <text evidence="3">The sequence shown here is derived from an EMBL/GenBank/DDBJ whole genome shotgun (WGS) entry which is preliminary data.</text>
</comment>
<gene>
    <name evidence="3" type="ORF">GCM10009539_22930</name>
</gene>